<dbReference type="GO" id="GO:0005996">
    <property type="term" value="P:monosaccharide metabolic process"/>
    <property type="evidence" value="ECO:0007669"/>
    <property type="project" value="InterPro"/>
</dbReference>
<keyword evidence="1" id="KW-0413">Isomerase</keyword>
<organism evidence="3 4">
    <name type="scientific">Pyrobaculum ferrireducens</name>
    <dbReference type="NCBI Taxonomy" id="1104324"/>
    <lineage>
        <taxon>Archaea</taxon>
        <taxon>Thermoproteota</taxon>
        <taxon>Thermoprotei</taxon>
        <taxon>Thermoproteales</taxon>
        <taxon>Thermoproteaceae</taxon>
        <taxon>Pyrobaculum</taxon>
    </lineage>
</organism>
<evidence type="ECO:0000313" key="4">
    <source>
        <dbReference type="Proteomes" id="UP000005867"/>
    </source>
</evidence>
<dbReference type="RefSeq" id="WP_014289776.1">
    <property type="nucleotide sequence ID" value="NC_016645.1"/>
</dbReference>
<keyword evidence="4" id="KW-1185">Reference proteome</keyword>
<dbReference type="GO" id="GO:0016861">
    <property type="term" value="F:intramolecular oxidoreductase activity, interconverting aldoses and ketoses"/>
    <property type="evidence" value="ECO:0007669"/>
    <property type="project" value="InterPro"/>
</dbReference>
<dbReference type="PANTHER" id="PTHR36120:SF2">
    <property type="entry name" value="FUCOSE ISOMERASE"/>
    <property type="match status" value="1"/>
</dbReference>
<evidence type="ECO:0000256" key="1">
    <source>
        <dbReference type="ARBA" id="ARBA00023235"/>
    </source>
</evidence>
<sequence length="377" mass="40603">MAYLLSSSLHEEFAKRVEQYVRQYVGELRDPAAASGEKFPLIIHATGGTTPSAVELVSRAGARGAVLVGFGEHNSFASLLHTKAELEAMGLPVAAFHCPSYKECGDVLARAKKVAEAASALIGARAVLIGNETPQAKILRERFGWSVEVIPLDRFEELVDSSPPDGEAVEVFGDVQIAKITAALRMAGRGADLVAIQCFPFLMKRRLTPCLALALLNSRGGLVACEGDLASGFAMLMSKRLTGYSGWIANVVRGSGREAVFAHCTISLDMVKSWRVMPHFESGYPHGLSGELREAVYTVVSVAPRFNRAAVGVAEVVKSGNFMQEACRTQAAVRFGRDLRLEAEAPANHHVFMPGDVAEEAEAVFKLLSIPTTRYLV</sequence>
<dbReference type="eggNOG" id="arCOG01772">
    <property type="taxonomic scope" value="Archaea"/>
</dbReference>
<dbReference type="STRING" id="1104324.P186_2567"/>
<dbReference type="GO" id="GO:0005737">
    <property type="term" value="C:cytoplasm"/>
    <property type="evidence" value="ECO:0007669"/>
    <property type="project" value="InterPro"/>
</dbReference>
<dbReference type="KEGG" id="pyr:P186_2567"/>
<dbReference type="SUPFAM" id="SSF53743">
    <property type="entry name" value="FucI/AraA N-terminal and middle domains"/>
    <property type="match status" value="1"/>
</dbReference>
<dbReference type="HOGENOM" id="CLU_055583_0_0_2"/>
<reference evidence="3 4" key="1">
    <citation type="journal article" date="2012" name="J. Bacteriol.">
        <title>Complete genome sequence of strain 1860, a crenarchaeon of the genus pyrobaculum able to grow with various electron acceptors.</title>
        <authorList>
            <person name="Mardanov A.V."/>
            <person name="Gumerov V.M."/>
            <person name="Slobodkina G.B."/>
            <person name="Beletsky A.V."/>
            <person name="Bonch-Osmolovskaya E.A."/>
            <person name="Ravin N.V."/>
            <person name="Skryabin K.G."/>
        </authorList>
    </citation>
    <scope>NUCLEOTIDE SEQUENCE [LARGE SCALE GENOMIC DNA]</scope>
    <source>
        <strain evidence="3 4">1860</strain>
    </source>
</reference>
<dbReference type="EMBL" id="CP003098">
    <property type="protein sequence ID" value="AET33951.1"/>
    <property type="molecule type" value="Genomic_DNA"/>
</dbReference>
<gene>
    <name evidence="3" type="ORF">P186_2567</name>
</gene>
<evidence type="ECO:0000256" key="2">
    <source>
        <dbReference type="ARBA" id="ARBA00023277"/>
    </source>
</evidence>
<dbReference type="OrthoDB" id="26618at2157"/>
<dbReference type="InterPro" id="IPR009015">
    <property type="entry name" value="Fucose_isomerase_N/cen_sf"/>
</dbReference>
<keyword evidence="2" id="KW-0119">Carbohydrate metabolism</keyword>
<protein>
    <submittedName>
        <fullName evidence="3">Uncharacterized protein</fullName>
    </submittedName>
</protein>
<dbReference type="PANTHER" id="PTHR36120">
    <property type="entry name" value="FUCOSE ISOMERASE"/>
    <property type="match status" value="1"/>
</dbReference>
<proteinExistence type="predicted"/>
<evidence type="ECO:0000313" key="3">
    <source>
        <dbReference type="EMBL" id="AET33951.1"/>
    </source>
</evidence>
<dbReference type="Proteomes" id="UP000005867">
    <property type="component" value="Chromosome"/>
</dbReference>
<dbReference type="AlphaFoldDB" id="G7VD72"/>
<accession>G7VD72</accession>
<dbReference type="GeneID" id="11594168"/>
<dbReference type="BioCyc" id="PSP1104324:GJSN-2511-MONOMER"/>
<name>G7VD72_9CREN</name>